<feature type="compositionally biased region" description="Acidic residues" evidence="1">
    <location>
        <begin position="96"/>
        <end position="108"/>
    </location>
</feature>
<dbReference type="AlphaFoldDB" id="A0A6A5TJW6"/>
<dbReference type="EMBL" id="ML977009">
    <property type="protein sequence ID" value="KAF1952668.1"/>
    <property type="molecule type" value="Genomic_DNA"/>
</dbReference>
<dbReference type="Proteomes" id="UP000800035">
    <property type="component" value="Unassembled WGS sequence"/>
</dbReference>
<feature type="region of interest" description="Disordered" evidence="1">
    <location>
        <begin position="96"/>
        <end position="124"/>
    </location>
</feature>
<sequence>MADEAHAQGEFYTKEEKTRLNEYIMSKAHWTRIFLGVLKDPQSDAELNRISRVAPGPHCSGEILGEPHKVRLRMLASDYEYLQKVKKKIKIEEGATEPEAIDDASDVPDSDKHSPLDDISLFPENGSYENELAKMVMEGMRKKTDPKTGLQKWTRERVSDEALETTTYMCLQRMATRLREKEENKNFMEQQKQRREGEQRRQAREALEREEERSRKEGEMGENETEID</sequence>
<evidence type="ECO:0000313" key="2">
    <source>
        <dbReference type="EMBL" id="KAF1952668.1"/>
    </source>
</evidence>
<feature type="region of interest" description="Disordered" evidence="1">
    <location>
        <begin position="178"/>
        <end position="228"/>
    </location>
</feature>
<protein>
    <submittedName>
        <fullName evidence="2">Uncharacterized protein</fullName>
    </submittedName>
</protein>
<name>A0A6A5TJW6_9PLEO</name>
<feature type="compositionally biased region" description="Basic and acidic residues" evidence="1">
    <location>
        <begin position="178"/>
        <end position="219"/>
    </location>
</feature>
<gene>
    <name evidence="2" type="ORF">CC80DRAFT_507847</name>
</gene>
<evidence type="ECO:0000313" key="3">
    <source>
        <dbReference type="Proteomes" id="UP000800035"/>
    </source>
</evidence>
<reference evidence="2" key="1">
    <citation type="journal article" date="2020" name="Stud. Mycol.">
        <title>101 Dothideomycetes genomes: a test case for predicting lifestyles and emergence of pathogens.</title>
        <authorList>
            <person name="Haridas S."/>
            <person name="Albert R."/>
            <person name="Binder M."/>
            <person name="Bloem J."/>
            <person name="Labutti K."/>
            <person name="Salamov A."/>
            <person name="Andreopoulos B."/>
            <person name="Baker S."/>
            <person name="Barry K."/>
            <person name="Bills G."/>
            <person name="Bluhm B."/>
            <person name="Cannon C."/>
            <person name="Castanera R."/>
            <person name="Culley D."/>
            <person name="Daum C."/>
            <person name="Ezra D."/>
            <person name="Gonzalez J."/>
            <person name="Henrissat B."/>
            <person name="Kuo A."/>
            <person name="Liang C."/>
            <person name="Lipzen A."/>
            <person name="Lutzoni F."/>
            <person name="Magnuson J."/>
            <person name="Mondo S."/>
            <person name="Nolan M."/>
            <person name="Ohm R."/>
            <person name="Pangilinan J."/>
            <person name="Park H.-J."/>
            <person name="Ramirez L."/>
            <person name="Alfaro M."/>
            <person name="Sun H."/>
            <person name="Tritt A."/>
            <person name="Yoshinaga Y."/>
            <person name="Zwiers L.-H."/>
            <person name="Turgeon B."/>
            <person name="Goodwin S."/>
            <person name="Spatafora J."/>
            <person name="Crous P."/>
            <person name="Grigoriev I."/>
        </authorList>
    </citation>
    <scope>NUCLEOTIDE SEQUENCE</scope>
    <source>
        <strain evidence="2">CBS 675.92</strain>
    </source>
</reference>
<keyword evidence="3" id="KW-1185">Reference proteome</keyword>
<accession>A0A6A5TJW6</accession>
<proteinExistence type="predicted"/>
<evidence type="ECO:0000256" key="1">
    <source>
        <dbReference type="SAM" id="MobiDB-lite"/>
    </source>
</evidence>
<organism evidence="2 3">
    <name type="scientific">Byssothecium circinans</name>
    <dbReference type="NCBI Taxonomy" id="147558"/>
    <lineage>
        <taxon>Eukaryota</taxon>
        <taxon>Fungi</taxon>
        <taxon>Dikarya</taxon>
        <taxon>Ascomycota</taxon>
        <taxon>Pezizomycotina</taxon>
        <taxon>Dothideomycetes</taxon>
        <taxon>Pleosporomycetidae</taxon>
        <taxon>Pleosporales</taxon>
        <taxon>Massarineae</taxon>
        <taxon>Massarinaceae</taxon>
        <taxon>Byssothecium</taxon>
    </lineage>
</organism>